<dbReference type="Pfam" id="PF19991">
    <property type="entry name" value="HMA_2"/>
    <property type="match status" value="1"/>
</dbReference>
<dbReference type="AlphaFoldDB" id="A0A1G9U165"/>
<keyword evidence="2" id="KW-1185">Reference proteome</keyword>
<sequence length="174" mass="20018">MSYLSGLALGLSAGHQLNGLLGSQGFRLVHSLPGRRRYHHEELCNNPRLARRWEQQLPAIPGLIKVQFSPLSGSILIEYTCTDDYIDLLVNFLEQLHRIPEPHDQYGRLGADIRRTFHRLNRNIFKKTNRILDLRTLLAVGFTVWGGLKMWTTGQRPSGSQMIWWAYALLRGRD</sequence>
<gene>
    <name evidence="1" type="ORF">SAMN04488502_105146</name>
</gene>
<evidence type="ECO:0000313" key="2">
    <source>
        <dbReference type="Proteomes" id="UP000214880"/>
    </source>
</evidence>
<proteinExistence type="predicted"/>
<dbReference type="OrthoDB" id="9787563at2"/>
<organism evidence="1 2">
    <name type="scientific">Dendrosporobacter quercicolus</name>
    <dbReference type="NCBI Taxonomy" id="146817"/>
    <lineage>
        <taxon>Bacteria</taxon>
        <taxon>Bacillati</taxon>
        <taxon>Bacillota</taxon>
        <taxon>Negativicutes</taxon>
        <taxon>Selenomonadales</taxon>
        <taxon>Sporomusaceae</taxon>
        <taxon>Dendrosporobacter</taxon>
    </lineage>
</organism>
<protein>
    <submittedName>
        <fullName evidence="1">Uncharacterized protein</fullName>
    </submittedName>
</protein>
<evidence type="ECO:0000313" key="1">
    <source>
        <dbReference type="EMBL" id="SDM53275.1"/>
    </source>
</evidence>
<reference evidence="1 2" key="1">
    <citation type="submission" date="2016-10" db="EMBL/GenBank/DDBJ databases">
        <authorList>
            <person name="de Groot N.N."/>
        </authorList>
    </citation>
    <scope>NUCLEOTIDE SEQUENCE [LARGE SCALE GENOMIC DNA]</scope>
    <source>
        <strain evidence="1 2">DSM 1736</strain>
    </source>
</reference>
<dbReference type="STRING" id="146817.SAMN04488502_105146"/>
<name>A0A1G9U165_9FIRM</name>
<accession>A0A1G9U165</accession>
<dbReference type="Proteomes" id="UP000214880">
    <property type="component" value="Unassembled WGS sequence"/>
</dbReference>
<dbReference type="EMBL" id="FNHB01000005">
    <property type="protein sequence ID" value="SDM53275.1"/>
    <property type="molecule type" value="Genomic_DNA"/>
</dbReference>
<dbReference type="RefSeq" id="WP_092073044.1">
    <property type="nucleotide sequence ID" value="NZ_FNHB01000005.1"/>
</dbReference>